<dbReference type="AlphaFoldDB" id="A0A0R1UMC6"/>
<reference evidence="4 5" key="1">
    <citation type="journal article" date="2015" name="Genome Announc.">
        <title>Expanding the biotechnology potential of lactobacilli through comparative genomics of 213 strains and associated genera.</title>
        <authorList>
            <person name="Sun Z."/>
            <person name="Harris H.M."/>
            <person name="McCann A."/>
            <person name="Guo C."/>
            <person name="Argimon S."/>
            <person name="Zhang W."/>
            <person name="Yang X."/>
            <person name="Jeffery I.B."/>
            <person name="Cooney J.C."/>
            <person name="Kagawa T.F."/>
            <person name="Liu W."/>
            <person name="Song Y."/>
            <person name="Salvetti E."/>
            <person name="Wrobel A."/>
            <person name="Rasinkangas P."/>
            <person name="Parkhill J."/>
            <person name="Rea M.C."/>
            <person name="O'Sullivan O."/>
            <person name="Ritari J."/>
            <person name="Douillard F.P."/>
            <person name="Paul Ross R."/>
            <person name="Yang R."/>
            <person name="Briner A.E."/>
            <person name="Felis G.E."/>
            <person name="de Vos W.M."/>
            <person name="Barrangou R."/>
            <person name="Klaenhammer T.R."/>
            <person name="Caufield P.W."/>
            <person name="Cui Y."/>
            <person name="Zhang H."/>
            <person name="O'Toole P.W."/>
        </authorList>
    </citation>
    <scope>NUCLEOTIDE SEQUENCE [LARGE SCALE GENOMIC DNA]</scope>
    <source>
        <strain evidence="4 5">DSM 16381</strain>
    </source>
</reference>
<dbReference type="PATRIC" id="fig|1423753.3.peg.609"/>
<dbReference type="PANTHER" id="PTHR43479:SF7">
    <property type="entry name" value="TETR-FAMILY TRANSCRIPTIONAL REGULATOR"/>
    <property type="match status" value="1"/>
</dbReference>
<protein>
    <submittedName>
        <fullName evidence="4">Transcriptional regulator</fullName>
    </submittedName>
</protein>
<name>A0A0R1UMC6_9LACO</name>
<dbReference type="PANTHER" id="PTHR43479">
    <property type="entry name" value="ACREF/ENVCD OPERON REPRESSOR-RELATED"/>
    <property type="match status" value="1"/>
</dbReference>
<keyword evidence="5" id="KW-1185">Reference proteome</keyword>
<evidence type="ECO:0000259" key="3">
    <source>
        <dbReference type="PROSITE" id="PS50977"/>
    </source>
</evidence>
<dbReference type="Pfam" id="PF00440">
    <property type="entry name" value="TetR_N"/>
    <property type="match status" value="1"/>
</dbReference>
<evidence type="ECO:0000256" key="1">
    <source>
        <dbReference type="ARBA" id="ARBA00023125"/>
    </source>
</evidence>
<accession>A0A0R1UMC6</accession>
<evidence type="ECO:0000313" key="4">
    <source>
        <dbReference type="EMBL" id="KRL94433.1"/>
    </source>
</evidence>
<dbReference type="STRING" id="1423753.FD28_GL000585"/>
<dbReference type="InterPro" id="IPR050624">
    <property type="entry name" value="HTH-type_Tx_Regulator"/>
</dbReference>
<dbReference type="Proteomes" id="UP000051580">
    <property type="component" value="Unassembled WGS sequence"/>
</dbReference>
<evidence type="ECO:0000256" key="2">
    <source>
        <dbReference type="PROSITE-ProRule" id="PRU00335"/>
    </source>
</evidence>
<dbReference type="EMBL" id="AZFS01000059">
    <property type="protein sequence ID" value="KRL94433.1"/>
    <property type="molecule type" value="Genomic_DNA"/>
</dbReference>
<evidence type="ECO:0000313" key="5">
    <source>
        <dbReference type="Proteomes" id="UP000051580"/>
    </source>
</evidence>
<organism evidence="4 5">
    <name type="scientific">Levilactobacillus hammesii DSM 16381</name>
    <dbReference type="NCBI Taxonomy" id="1423753"/>
    <lineage>
        <taxon>Bacteria</taxon>
        <taxon>Bacillati</taxon>
        <taxon>Bacillota</taxon>
        <taxon>Bacilli</taxon>
        <taxon>Lactobacillales</taxon>
        <taxon>Lactobacillaceae</taxon>
        <taxon>Levilactobacillus</taxon>
    </lineage>
</organism>
<dbReference type="PROSITE" id="PS50977">
    <property type="entry name" value="HTH_TETR_2"/>
    <property type="match status" value="1"/>
</dbReference>
<dbReference type="GO" id="GO:0003677">
    <property type="term" value="F:DNA binding"/>
    <property type="evidence" value="ECO:0007669"/>
    <property type="project" value="UniProtKB-UniRule"/>
</dbReference>
<gene>
    <name evidence="4" type="ORF">FD28_GL000585</name>
</gene>
<sequence>METNAKRLETEVKLQRAFIKLMTRTGFEHVSVQALTREAGINRGTFYLHYIDKFDLLAHYEDELVNQIHTIFERYPKPTDPVAEDITANAFWQLFHYLFRQRELAVVLLQSPASQMSVRVKQLVDEVMGPVTGYNEGVPAGFSQALVAQGVLDYIGYWLTQATSVTPDEAYVIFNQTRVLSPQQLLHGVAKR</sequence>
<dbReference type="SUPFAM" id="SSF46689">
    <property type="entry name" value="Homeodomain-like"/>
    <property type="match status" value="1"/>
</dbReference>
<dbReference type="Gene3D" id="1.10.357.10">
    <property type="entry name" value="Tetracycline Repressor, domain 2"/>
    <property type="match status" value="1"/>
</dbReference>
<dbReference type="InterPro" id="IPR009057">
    <property type="entry name" value="Homeodomain-like_sf"/>
</dbReference>
<dbReference type="InterPro" id="IPR001647">
    <property type="entry name" value="HTH_TetR"/>
</dbReference>
<comment type="caution">
    <text evidence="4">The sequence shown here is derived from an EMBL/GenBank/DDBJ whole genome shotgun (WGS) entry which is preliminary data.</text>
</comment>
<feature type="DNA-binding region" description="H-T-H motif" evidence="2">
    <location>
        <begin position="31"/>
        <end position="50"/>
    </location>
</feature>
<dbReference type="RefSeq" id="WP_083478147.1">
    <property type="nucleotide sequence ID" value="NZ_AZFS01000059.1"/>
</dbReference>
<dbReference type="OrthoDB" id="9810250at2"/>
<keyword evidence="1 2" id="KW-0238">DNA-binding</keyword>
<feature type="domain" description="HTH tetR-type" evidence="3">
    <location>
        <begin position="8"/>
        <end position="68"/>
    </location>
</feature>
<proteinExistence type="predicted"/>